<proteinExistence type="predicted"/>
<gene>
    <name evidence="1" type="ORF">BGZ95_001437</name>
</gene>
<protein>
    <submittedName>
        <fullName evidence="1">Uncharacterized protein</fullName>
    </submittedName>
</protein>
<sequence length="418" mass="47300">MYLWTTDHLSKYHFPSTLTSLRIEVVHLFQIHLHKLLEDCPMLEVLDLQGRDIDFGGESWVPVRLRDQAGESSTSSLGPFLPLRSLILTSPAFLQSRLEELLTVTPRLLDLKLRDVLCTRGQARNDNNNNDGDGDDDREGLQFSWNRFYQYLRALPIRLESLQFSVRNLPPEEIDVRQRMIHCCPRLTEWALTLEDITLPLLQELERIPNVVTRLELILPDATLAGQVYDDCPFGEPGGDSPVPATTTATASGAGAAAVRLLHQYLCQSPHLQHLKTTNIIIDMHDLDIWDRVGYGTLSEESLAFSNFLPATLSEGRRRCKPIWRCRGLRTLQIEVHAHVVGKWDANSRIIFGYIAAICPRLETLELRTGCHRGPGAHGVRIWSYGRLHSLELLGGLCLLSRLQHLKRLTVSGVCPFE</sequence>
<reference evidence="1" key="1">
    <citation type="journal article" date="2020" name="Fungal Divers.">
        <title>Resolving the Mortierellaceae phylogeny through synthesis of multi-gene phylogenetics and phylogenomics.</title>
        <authorList>
            <person name="Vandepol N."/>
            <person name="Liber J."/>
            <person name="Desiro A."/>
            <person name="Na H."/>
            <person name="Kennedy M."/>
            <person name="Barry K."/>
            <person name="Grigoriev I.V."/>
            <person name="Miller A.N."/>
            <person name="O'Donnell K."/>
            <person name="Stajich J.E."/>
            <person name="Bonito G."/>
        </authorList>
    </citation>
    <scope>NUCLEOTIDE SEQUENCE</scope>
    <source>
        <strain evidence="1">NRRL 28262</strain>
    </source>
</reference>
<evidence type="ECO:0000313" key="2">
    <source>
        <dbReference type="Proteomes" id="UP001194580"/>
    </source>
</evidence>
<dbReference type="Proteomes" id="UP001194580">
    <property type="component" value="Unassembled WGS sequence"/>
</dbReference>
<dbReference type="AlphaFoldDB" id="A0AAD4H2Q9"/>
<evidence type="ECO:0000313" key="1">
    <source>
        <dbReference type="EMBL" id="KAG0270844.1"/>
    </source>
</evidence>
<dbReference type="Gene3D" id="3.80.10.10">
    <property type="entry name" value="Ribonuclease Inhibitor"/>
    <property type="match status" value="1"/>
</dbReference>
<keyword evidence="2" id="KW-1185">Reference proteome</keyword>
<dbReference type="SUPFAM" id="SSF52047">
    <property type="entry name" value="RNI-like"/>
    <property type="match status" value="1"/>
</dbReference>
<accession>A0AAD4H2Q9</accession>
<dbReference type="EMBL" id="JAAAIL010001295">
    <property type="protein sequence ID" value="KAG0270844.1"/>
    <property type="molecule type" value="Genomic_DNA"/>
</dbReference>
<dbReference type="InterPro" id="IPR032675">
    <property type="entry name" value="LRR_dom_sf"/>
</dbReference>
<organism evidence="1 2">
    <name type="scientific">Linnemannia exigua</name>
    <dbReference type="NCBI Taxonomy" id="604196"/>
    <lineage>
        <taxon>Eukaryota</taxon>
        <taxon>Fungi</taxon>
        <taxon>Fungi incertae sedis</taxon>
        <taxon>Mucoromycota</taxon>
        <taxon>Mortierellomycotina</taxon>
        <taxon>Mortierellomycetes</taxon>
        <taxon>Mortierellales</taxon>
        <taxon>Mortierellaceae</taxon>
        <taxon>Linnemannia</taxon>
    </lineage>
</organism>
<comment type="caution">
    <text evidence="1">The sequence shown here is derived from an EMBL/GenBank/DDBJ whole genome shotgun (WGS) entry which is preliminary data.</text>
</comment>
<name>A0AAD4H2Q9_9FUNG</name>